<dbReference type="InterPro" id="IPR027417">
    <property type="entry name" value="P-loop_NTPase"/>
</dbReference>
<accession>D2VAU5</accession>
<dbReference type="eggNOG" id="KOG2037">
    <property type="taxonomic scope" value="Eukaryota"/>
</dbReference>
<keyword evidence="1" id="KW-0378">Hydrolase</keyword>
<dbReference type="VEuPathDB" id="AmoebaDB:NAEGRDRAFT_48045"/>
<evidence type="ECO:0000313" key="4">
    <source>
        <dbReference type="EMBL" id="EFC46010.1"/>
    </source>
</evidence>
<organism evidence="5">
    <name type="scientific">Naegleria gruberi</name>
    <name type="common">Amoeba</name>
    <dbReference type="NCBI Taxonomy" id="5762"/>
    <lineage>
        <taxon>Eukaryota</taxon>
        <taxon>Discoba</taxon>
        <taxon>Heterolobosea</taxon>
        <taxon>Tetramitia</taxon>
        <taxon>Eutetramitia</taxon>
        <taxon>Vahlkampfiidae</taxon>
        <taxon>Naegleria</taxon>
    </lineage>
</organism>
<name>D2VAU5_NAEGR</name>
<dbReference type="InterPro" id="IPR003191">
    <property type="entry name" value="Guanylate-bd/ATL_C"/>
</dbReference>
<keyword evidence="5" id="KW-1185">Reference proteome</keyword>
<dbReference type="InterPro" id="IPR015894">
    <property type="entry name" value="Guanylate-bd_N"/>
</dbReference>
<evidence type="ECO:0000259" key="2">
    <source>
        <dbReference type="Pfam" id="PF02263"/>
    </source>
</evidence>
<dbReference type="PANTHER" id="PTHR10751">
    <property type="entry name" value="GUANYLATE BINDING PROTEIN"/>
    <property type="match status" value="1"/>
</dbReference>
<dbReference type="EMBL" id="GG738860">
    <property type="protein sequence ID" value="EFC46010.1"/>
    <property type="molecule type" value="Genomic_DNA"/>
</dbReference>
<evidence type="ECO:0000313" key="5">
    <source>
        <dbReference type="Proteomes" id="UP000006671"/>
    </source>
</evidence>
<dbReference type="Pfam" id="PF02263">
    <property type="entry name" value="GBP"/>
    <property type="match status" value="1"/>
</dbReference>
<dbReference type="SUPFAM" id="SSF48340">
    <property type="entry name" value="Interferon-induced guanylate-binding protein 1 (GBP1), C-terminal domain"/>
    <property type="match status" value="1"/>
</dbReference>
<dbReference type="InParanoid" id="D2VAU5"/>
<dbReference type="AlphaFoldDB" id="D2VAU5"/>
<dbReference type="Gene3D" id="1.20.1000.10">
    <property type="entry name" value="Guanylate-binding protein, C-terminal domain"/>
    <property type="match status" value="1"/>
</dbReference>
<feature type="domain" description="Guanylate-binding protein N-terminal" evidence="2">
    <location>
        <begin position="35"/>
        <end position="235"/>
    </location>
</feature>
<reference evidence="4 5" key="1">
    <citation type="journal article" date="2010" name="Cell">
        <title>The genome of Naegleria gruberi illuminates early eukaryotic versatility.</title>
        <authorList>
            <person name="Fritz-Laylin L.K."/>
            <person name="Prochnik S.E."/>
            <person name="Ginger M.L."/>
            <person name="Dacks J.B."/>
            <person name="Carpenter M.L."/>
            <person name="Field M.C."/>
            <person name="Kuo A."/>
            <person name="Paredez A."/>
            <person name="Chapman J."/>
            <person name="Pham J."/>
            <person name="Shu S."/>
            <person name="Neupane R."/>
            <person name="Cipriano M."/>
            <person name="Mancuso J."/>
            <person name="Tu H."/>
            <person name="Salamov A."/>
            <person name="Lindquist E."/>
            <person name="Shapiro H."/>
            <person name="Lucas S."/>
            <person name="Grigoriev I.V."/>
            <person name="Cande W.Z."/>
            <person name="Fulton C."/>
            <person name="Rokhsar D.S."/>
            <person name="Dawson S.C."/>
        </authorList>
    </citation>
    <scope>NUCLEOTIDE SEQUENCE [LARGE SCALE GENOMIC DNA]</scope>
    <source>
        <strain evidence="4 5">NEG-M</strain>
    </source>
</reference>
<evidence type="ECO:0000256" key="1">
    <source>
        <dbReference type="ARBA" id="ARBA00022801"/>
    </source>
</evidence>
<feature type="domain" description="Guanylate-binding protein/Atlastin C-terminal" evidence="3">
    <location>
        <begin position="294"/>
        <end position="571"/>
    </location>
</feature>
<dbReference type="GO" id="GO:0005525">
    <property type="term" value="F:GTP binding"/>
    <property type="evidence" value="ECO:0007669"/>
    <property type="project" value="InterPro"/>
</dbReference>
<gene>
    <name evidence="4" type="ORF">NAEGRDRAFT_48045</name>
</gene>
<dbReference type="Gene3D" id="3.40.50.300">
    <property type="entry name" value="P-loop containing nucleotide triphosphate hydrolases"/>
    <property type="match status" value="1"/>
</dbReference>
<dbReference type="RefSeq" id="XP_002678754.1">
    <property type="nucleotide sequence ID" value="XM_002678708.1"/>
</dbReference>
<dbReference type="SUPFAM" id="SSF52540">
    <property type="entry name" value="P-loop containing nucleoside triphosphate hydrolases"/>
    <property type="match status" value="1"/>
</dbReference>
<dbReference type="OrthoDB" id="2135133at2759"/>
<dbReference type="GO" id="GO:0003924">
    <property type="term" value="F:GTPase activity"/>
    <property type="evidence" value="ECO:0007669"/>
    <property type="project" value="InterPro"/>
</dbReference>
<dbReference type="Proteomes" id="UP000006671">
    <property type="component" value="Unassembled WGS sequence"/>
</dbReference>
<dbReference type="GeneID" id="8859316"/>
<protein>
    <submittedName>
        <fullName evidence="4">Predicted protein</fullName>
    </submittedName>
</protein>
<dbReference type="KEGG" id="ngr:NAEGRDRAFT_48045"/>
<dbReference type="InterPro" id="IPR036543">
    <property type="entry name" value="Guanylate-bd_C_sf"/>
</dbReference>
<proteinExistence type="predicted"/>
<sequence>MQSAKPLILFKSSVNGELNSSDCGEPFLVQETVNELLQLTDLLNKPVKVIGVCGPKRAAKTSLANYLAQSVSFEVGHSIESKTKGIWLFVVDKQDHSLIILDSEGFDEASTAQDQLLFIILYFLCSLLVFNTSHVPTRQNVQDLQFLAEFKSKLLVSEASTHNKSVHPTFLNSFGPNFLWLIRDKFLNIPNEFQDMEDFMLRVVLAKSNDGKDHLRENILTIFNRVFFDFLPVPGEPSFQSKLEHVTMNVILANVPLKKLVNPEDIGDRESVTLETFLKLVELVIHQMTRTLNKIPVIDNIFHTITSNKEIYNLKRAVQVYVDHMSRELDDIDPVDYDIFTEIDKQAVAKATKTYFEGIPSSTADSNRLLSDLMQKKKSFIDDQNEKSKTYCTSLIKQLYSKMVAPQVKQLMNVRGDISMLLDTIDKFKKEYHSKAKGNMAVSVLNGYYNHHITKDLNNLSSIREYEENVKNIKEEFSHNLVQLKEAEKSLVTFENNISQNTNYQQMLEMQTKLQSELFKEVMIAQRESQANTLVSIDMLSKSMHDSQRQALSMYSAMQQSQQQAQTQQLALVLEHNRIASEQLNQAMEKTTQAVIQYNANREDDSFLGKVGKIGLIVGLGALAPALGAIPHVGSVLSATATGMSAVMGKQLLGQEYDPRLIQTNTTPTPPKVSHSPSVNRDSLLSQFTTNALSQQVHPQNQQVTNSHQPRAVVSQLPRKNPIVQPQKSSITESTKYELGGEFKQVGLNGSYSNTVTKDMFPYGCQWGCGRENVCSKPGHSCGRPSCNEERNKKSYFKGTLGVMSTTRNKL</sequence>
<dbReference type="Pfam" id="PF02841">
    <property type="entry name" value="GBP_C"/>
    <property type="match status" value="1"/>
</dbReference>
<evidence type="ECO:0000259" key="3">
    <source>
        <dbReference type="Pfam" id="PF02841"/>
    </source>
</evidence>